<sequence>MIYLNFFAGLLTILTLALVASSDYKKIKIRYVLQLIIIEFGIAYFFLNSEVGTSVVTAISELFSSIMGFAASGVNFVFGNLINDGKFNFFFQALIPIVFVSAIIGILKFTKILPIIINVLGLALSKINGMGRLESFNAINALMVGQSENFITYKDSLSKMSSRRMYTLAATAMSTISMSIVGTYMQLLKPSYVVAGLFLNMFSTFIILLIINPYDEDDEDTIEITANSNSEKETFFEMLGEYIVTGFKVAIIVSAMLIGFISLIAMIDALFNLIFGVTFQTILGYVFYPIAVIIGIPPSEAAQAGSIMATKLVSNEFVAILALQKMVGLSQATIGTVSVFVVSFANLSSIGIISGAVKGIDNNQGNVVAKFGTKILYGSTLVSALSALYTHLILSM</sequence>
<keyword evidence="3" id="KW-1003">Cell membrane</keyword>
<feature type="transmembrane region" description="Helical" evidence="7">
    <location>
        <begin position="59"/>
        <end position="83"/>
    </location>
</feature>
<feature type="domain" description="Concentrative nucleoside transporter C-terminal" evidence="9">
    <location>
        <begin position="192"/>
        <end position="388"/>
    </location>
</feature>
<evidence type="ECO:0000256" key="3">
    <source>
        <dbReference type="ARBA" id="ARBA00022475"/>
    </source>
</evidence>
<dbReference type="GO" id="GO:0015213">
    <property type="term" value="F:uridine transmembrane transporter activity"/>
    <property type="evidence" value="ECO:0007669"/>
    <property type="project" value="TreeGrafter"/>
</dbReference>
<accession>A0A2T3KMA2</accession>
<comment type="similarity">
    <text evidence="2">Belongs to the concentrative nucleoside transporter (CNT) (TC 2.A.41) family.</text>
</comment>
<dbReference type="EMBL" id="PYNF01000002">
    <property type="protein sequence ID" value="PSV00929.1"/>
    <property type="molecule type" value="Genomic_DNA"/>
</dbReference>
<proteinExistence type="inferred from homology"/>
<feature type="transmembrane region" description="Helical" evidence="7">
    <location>
        <begin position="31"/>
        <end position="47"/>
    </location>
</feature>
<evidence type="ECO:0000256" key="2">
    <source>
        <dbReference type="ARBA" id="ARBA00009033"/>
    </source>
</evidence>
<dbReference type="AlphaFoldDB" id="A0A2T3KMA2"/>
<evidence type="ECO:0000259" key="8">
    <source>
        <dbReference type="Pfam" id="PF01773"/>
    </source>
</evidence>
<feature type="transmembrane region" description="Helical" evidence="7">
    <location>
        <begin position="242"/>
        <end position="267"/>
    </location>
</feature>
<feature type="domain" description="Concentrative nucleoside transporter N-terminal" evidence="8">
    <location>
        <begin position="8"/>
        <end position="81"/>
    </location>
</feature>
<dbReference type="GO" id="GO:0005886">
    <property type="term" value="C:plasma membrane"/>
    <property type="evidence" value="ECO:0007669"/>
    <property type="project" value="UniProtKB-SubCell"/>
</dbReference>
<keyword evidence="5 7" id="KW-1133">Transmembrane helix</keyword>
<gene>
    <name evidence="11" type="ORF">C9J27_02585</name>
</gene>
<dbReference type="InterPro" id="IPR011657">
    <property type="entry name" value="CNT_C_dom"/>
</dbReference>
<dbReference type="GO" id="GO:0015506">
    <property type="term" value="F:nucleoside:proton symporter activity"/>
    <property type="evidence" value="ECO:0007669"/>
    <property type="project" value="TreeGrafter"/>
</dbReference>
<evidence type="ECO:0000259" key="9">
    <source>
        <dbReference type="Pfam" id="PF07662"/>
    </source>
</evidence>
<evidence type="ECO:0000256" key="7">
    <source>
        <dbReference type="SAM" id="Phobius"/>
    </source>
</evidence>
<dbReference type="InterPro" id="IPR008276">
    <property type="entry name" value="C_nuclsd_transpt"/>
</dbReference>
<dbReference type="PANTHER" id="PTHR10590">
    <property type="entry name" value="SODIUM/NUCLEOSIDE COTRANSPORTER"/>
    <property type="match status" value="1"/>
</dbReference>
<dbReference type="Pfam" id="PF07670">
    <property type="entry name" value="Gate"/>
    <property type="match status" value="1"/>
</dbReference>
<protein>
    <submittedName>
        <fullName evidence="11">NupC/NupG family nucleoside CNT transporter</fullName>
    </submittedName>
</protein>
<feature type="domain" description="Nucleoside transporter/FeoB GTPase Gate" evidence="10">
    <location>
        <begin position="90"/>
        <end position="189"/>
    </location>
</feature>
<feature type="transmembrane region" description="Helical" evidence="7">
    <location>
        <begin position="89"/>
        <end position="107"/>
    </location>
</feature>
<reference evidence="11 12" key="1">
    <citation type="submission" date="2018-01" db="EMBL/GenBank/DDBJ databases">
        <title>Whole genome sequencing of Histamine producing bacteria.</title>
        <authorList>
            <person name="Butler K."/>
        </authorList>
    </citation>
    <scope>NUCLEOTIDE SEQUENCE [LARGE SCALE GENOMIC DNA]</scope>
    <source>
        <strain evidence="11 12">FS-7.2</strain>
    </source>
</reference>
<dbReference type="Proteomes" id="UP000241426">
    <property type="component" value="Unassembled WGS sequence"/>
</dbReference>
<evidence type="ECO:0000313" key="12">
    <source>
        <dbReference type="Proteomes" id="UP000241426"/>
    </source>
</evidence>
<evidence type="ECO:0000256" key="6">
    <source>
        <dbReference type="ARBA" id="ARBA00023136"/>
    </source>
</evidence>
<feature type="transmembrane region" description="Helical" evidence="7">
    <location>
        <begin position="375"/>
        <end position="394"/>
    </location>
</feature>
<dbReference type="PANTHER" id="PTHR10590:SF21">
    <property type="entry name" value="NUCLEOSIDE PERMEASE NUPC"/>
    <property type="match status" value="1"/>
</dbReference>
<evidence type="ECO:0000256" key="1">
    <source>
        <dbReference type="ARBA" id="ARBA00004651"/>
    </source>
</evidence>
<dbReference type="GO" id="GO:0015212">
    <property type="term" value="F:cytidine transmembrane transporter activity"/>
    <property type="evidence" value="ECO:0007669"/>
    <property type="project" value="TreeGrafter"/>
</dbReference>
<name>A0A2T3KMA2_9GAMM</name>
<comment type="subcellular location">
    <subcellularLocation>
        <location evidence="1">Cell membrane</location>
        <topology evidence="1">Multi-pass membrane protein</topology>
    </subcellularLocation>
</comment>
<dbReference type="RefSeq" id="WP_107288656.1">
    <property type="nucleotide sequence ID" value="NZ_PYNF01000002.1"/>
</dbReference>
<dbReference type="Pfam" id="PF01773">
    <property type="entry name" value="Nucleos_tra2_N"/>
    <property type="match status" value="1"/>
</dbReference>
<evidence type="ECO:0000256" key="4">
    <source>
        <dbReference type="ARBA" id="ARBA00022692"/>
    </source>
</evidence>
<evidence type="ECO:0000256" key="5">
    <source>
        <dbReference type="ARBA" id="ARBA00022989"/>
    </source>
</evidence>
<evidence type="ECO:0000313" key="11">
    <source>
        <dbReference type="EMBL" id="PSV00929.1"/>
    </source>
</evidence>
<dbReference type="InterPro" id="IPR002668">
    <property type="entry name" value="CNT_N_dom"/>
</dbReference>
<evidence type="ECO:0000259" key="10">
    <source>
        <dbReference type="Pfam" id="PF07670"/>
    </source>
</evidence>
<feature type="transmembrane region" description="Helical" evidence="7">
    <location>
        <begin position="273"/>
        <end position="296"/>
    </location>
</feature>
<dbReference type="Pfam" id="PF07662">
    <property type="entry name" value="Nucleos_tra2_C"/>
    <property type="match status" value="1"/>
</dbReference>
<feature type="transmembrane region" description="Helical" evidence="7">
    <location>
        <begin position="191"/>
        <end position="211"/>
    </location>
</feature>
<keyword evidence="4 7" id="KW-0812">Transmembrane</keyword>
<comment type="caution">
    <text evidence="11">The sequence shown here is derived from an EMBL/GenBank/DDBJ whole genome shotgun (WGS) entry which is preliminary data.</text>
</comment>
<keyword evidence="6 7" id="KW-0472">Membrane</keyword>
<organism evidence="11 12">
    <name type="scientific">Photobacterium kishitanii</name>
    <dbReference type="NCBI Taxonomy" id="318456"/>
    <lineage>
        <taxon>Bacteria</taxon>
        <taxon>Pseudomonadati</taxon>
        <taxon>Pseudomonadota</taxon>
        <taxon>Gammaproteobacteria</taxon>
        <taxon>Vibrionales</taxon>
        <taxon>Vibrionaceae</taxon>
        <taxon>Photobacterium</taxon>
    </lineage>
</organism>
<feature type="transmembrane region" description="Helical" evidence="7">
    <location>
        <begin position="332"/>
        <end position="355"/>
    </location>
</feature>
<dbReference type="InterPro" id="IPR011642">
    <property type="entry name" value="Gate_dom"/>
</dbReference>